<evidence type="ECO:0000313" key="3">
    <source>
        <dbReference type="Proteomes" id="UP000078544"/>
    </source>
</evidence>
<dbReference type="STRING" id="1081109.A0A166UIE2"/>
<proteinExistence type="predicted"/>
<protein>
    <submittedName>
        <fullName evidence="2">Uncharacterized protein</fullName>
    </submittedName>
</protein>
<sequence length="268" mass="29362">MARLDEEARIRHSQHLERSEAGPRSARIRGAGLYALSETDASMSDQRDGPSYRGDDLQGAARARSCAACNGGASPPRYVTSRPEEHRNSPINVVSDHRFYRSVTSPKDTRVPLRGNIDTMLEPATAPWGLRISDSDYGKLSAGLEPQDMDDKWRVRVIDLSESATTAVHFSRSWTDQEYYVLVLKPIDRAAAAVTTTTTSGGSGGGGGMEIEALIWEQDKGGIHMTEELAKIEVILVSRSILGCDFEALPDYDSSFLEHHPSARLDAD</sequence>
<keyword evidence="3" id="KW-1185">Reference proteome</keyword>
<dbReference type="Proteomes" id="UP000078544">
    <property type="component" value="Unassembled WGS sequence"/>
</dbReference>
<feature type="region of interest" description="Disordered" evidence="1">
    <location>
        <begin position="1"/>
        <end position="89"/>
    </location>
</feature>
<reference evidence="2 3" key="1">
    <citation type="journal article" date="2016" name="Genome Biol. Evol.">
        <title>Divergent and convergent evolution of fungal pathogenicity.</title>
        <authorList>
            <person name="Shang Y."/>
            <person name="Xiao G."/>
            <person name="Zheng P."/>
            <person name="Cen K."/>
            <person name="Zhan S."/>
            <person name="Wang C."/>
        </authorList>
    </citation>
    <scope>NUCLEOTIDE SEQUENCE [LARGE SCALE GENOMIC DNA]</scope>
    <source>
        <strain evidence="2 3">RCEF 2490</strain>
    </source>
</reference>
<feature type="compositionally biased region" description="Basic and acidic residues" evidence="1">
    <location>
        <begin position="45"/>
        <end position="56"/>
    </location>
</feature>
<evidence type="ECO:0000313" key="2">
    <source>
        <dbReference type="EMBL" id="OAA32573.1"/>
    </source>
</evidence>
<organism evidence="2 3">
    <name type="scientific">Moelleriella libera RCEF 2490</name>
    <dbReference type="NCBI Taxonomy" id="1081109"/>
    <lineage>
        <taxon>Eukaryota</taxon>
        <taxon>Fungi</taxon>
        <taxon>Dikarya</taxon>
        <taxon>Ascomycota</taxon>
        <taxon>Pezizomycotina</taxon>
        <taxon>Sordariomycetes</taxon>
        <taxon>Hypocreomycetidae</taxon>
        <taxon>Hypocreales</taxon>
        <taxon>Clavicipitaceae</taxon>
        <taxon>Moelleriella</taxon>
    </lineage>
</organism>
<dbReference type="AlphaFoldDB" id="A0A166UIE2"/>
<name>A0A166UIE2_9HYPO</name>
<gene>
    <name evidence="2" type="ORF">AAL_00038</name>
</gene>
<dbReference type="OrthoDB" id="4521980at2759"/>
<dbReference type="EMBL" id="AZGY01000001">
    <property type="protein sequence ID" value="OAA32573.1"/>
    <property type="molecule type" value="Genomic_DNA"/>
</dbReference>
<feature type="compositionally biased region" description="Basic and acidic residues" evidence="1">
    <location>
        <begin position="1"/>
        <end position="21"/>
    </location>
</feature>
<accession>A0A166UIE2</accession>
<evidence type="ECO:0000256" key="1">
    <source>
        <dbReference type="SAM" id="MobiDB-lite"/>
    </source>
</evidence>
<comment type="caution">
    <text evidence="2">The sequence shown here is derived from an EMBL/GenBank/DDBJ whole genome shotgun (WGS) entry which is preliminary data.</text>
</comment>